<dbReference type="PATRIC" id="fig|362787.3.peg.1628"/>
<organism evidence="1 2">
    <name type="scientific">Candidatus Protochlamydia amoebophila</name>
    <dbReference type="NCBI Taxonomy" id="362787"/>
    <lineage>
        <taxon>Bacteria</taxon>
        <taxon>Pseudomonadati</taxon>
        <taxon>Chlamydiota</taxon>
        <taxon>Chlamydiia</taxon>
        <taxon>Parachlamydiales</taxon>
        <taxon>Parachlamydiaceae</taxon>
        <taxon>Candidatus Protochlamydia</taxon>
    </lineage>
</organism>
<comment type="caution">
    <text evidence="1">The sequence shown here is derived from an EMBL/GenBank/DDBJ whole genome shotgun (WGS) entry which is preliminary data.</text>
</comment>
<dbReference type="Gene3D" id="3.80.10.10">
    <property type="entry name" value="Ribonuclease Inhibitor"/>
    <property type="match status" value="1"/>
</dbReference>
<dbReference type="AlphaFoldDB" id="A0A0C1JKV6"/>
<dbReference type="InterPro" id="IPR032675">
    <property type="entry name" value="LRR_dom_sf"/>
</dbReference>
<dbReference type="Proteomes" id="UP000031465">
    <property type="component" value="Unassembled WGS sequence"/>
</dbReference>
<evidence type="ECO:0000313" key="2">
    <source>
        <dbReference type="Proteomes" id="UP000031465"/>
    </source>
</evidence>
<protein>
    <submittedName>
        <fullName evidence="1">Uncharacterized protein</fullName>
    </submittedName>
</protein>
<dbReference type="EMBL" id="JSAN01000106">
    <property type="protein sequence ID" value="KIC71196.1"/>
    <property type="molecule type" value="Genomic_DNA"/>
</dbReference>
<name>A0A0C1JKV6_9BACT</name>
<reference evidence="1 2" key="1">
    <citation type="journal article" date="2014" name="Mol. Biol. Evol.">
        <title>Massive expansion of Ubiquitination-related gene families within the Chlamydiae.</title>
        <authorList>
            <person name="Domman D."/>
            <person name="Collingro A."/>
            <person name="Lagkouvardos I."/>
            <person name="Gehre L."/>
            <person name="Weinmaier T."/>
            <person name="Rattei T."/>
            <person name="Subtil A."/>
            <person name="Horn M."/>
        </authorList>
    </citation>
    <scope>NUCLEOTIDE SEQUENCE [LARGE SCALE GENOMIC DNA]</scope>
    <source>
        <strain evidence="1 2">EI2</strain>
    </source>
</reference>
<dbReference type="SUPFAM" id="SSF52047">
    <property type="entry name" value="RNI-like"/>
    <property type="match status" value="1"/>
</dbReference>
<accession>A0A0C1JKV6</accession>
<proteinExistence type="predicted"/>
<evidence type="ECO:0000313" key="1">
    <source>
        <dbReference type="EMBL" id="KIC71196.1"/>
    </source>
</evidence>
<gene>
    <name evidence="1" type="ORF">DB44_EH00030</name>
</gene>
<dbReference type="RefSeq" id="WP_155117184.1">
    <property type="nucleotide sequence ID" value="NZ_JSAN01000106.1"/>
</dbReference>
<sequence length="57" mass="6471">MAITSNTALRELYLGDNQISDEETTEAIAQAFASNAALEIIDLNRLKLKLRRIFIYK</sequence>